<name>A0A348AKN0_9FIRM</name>
<proteinExistence type="predicted"/>
<organism evidence="2 3">
    <name type="scientific">Methylomusa anaerophila</name>
    <dbReference type="NCBI Taxonomy" id="1930071"/>
    <lineage>
        <taxon>Bacteria</taxon>
        <taxon>Bacillati</taxon>
        <taxon>Bacillota</taxon>
        <taxon>Negativicutes</taxon>
        <taxon>Selenomonadales</taxon>
        <taxon>Sporomusaceae</taxon>
        <taxon>Methylomusa</taxon>
    </lineage>
</organism>
<dbReference type="EMBL" id="AP018449">
    <property type="protein sequence ID" value="BBB91628.1"/>
    <property type="molecule type" value="Genomic_DNA"/>
</dbReference>
<dbReference type="RefSeq" id="WP_126308621.1">
    <property type="nucleotide sequence ID" value="NZ_AP018449.1"/>
</dbReference>
<feature type="transmembrane region" description="Helical" evidence="1">
    <location>
        <begin position="114"/>
        <end position="136"/>
    </location>
</feature>
<evidence type="ECO:0008006" key="4">
    <source>
        <dbReference type="Google" id="ProtNLM"/>
    </source>
</evidence>
<keyword evidence="1" id="KW-0812">Transmembrane</keyword>
<evidence type="ECO:0000313" key="3">
    <source>
        <dbReference type="Proteomes" id="UP000276437"/>
    </source>
</evidence>
<keyword evidence="3" id="KW-1185">Reference proteome</keyword>
<feature type="transmembrane region" description="Helical" evidence="1">
    <location>
        <begin position="223"/>
        <end position="243"/>
    </location>
</feature>
<sequence>MKEVLAAATKRKDSRWGIILPVMTFITWLICILPSVYRASFGFLDDPVLVIQARDFLLGEAPLEPNIGLGRFQPVYKLGKVIPYLLWGASPAGFYFIQSLLVLLSGLIIVRLTYIFTGSAVAAGIAGVFFLTGSPVYETAYTLGKSEIPALMFFLLASFAAVSYLFRAEQQKSFAAALGVFAFSLGGVWTKETLMSIAAFGIAGAAMAYCLPSRERSWVYRWLHIAGLEIFAVFIARLVYYLLRPDYSPLYTTYSLEISGIWANFLYYLQQTPDVVFFGLASVFAMIIWHRLLTVEMTEGRIYSFAFALLNIGWVYFLGMLFWRWGNGYYVYIPSALFQMVFIISGYYVMRSARACRWLPALAAIAAIVVIIFKAYGLAYGYYAAISQRINDRMYYEAMQQYAAMAKPGERLLMEQWSFFEEPPQESQALMQQLWGKQAGVHGILTYFTGAVPTAEQAKTYLGQEKIDRYTLTPREGDYILFMPGRNPAYWSIRGIAPFQDEQSRVEKNKMNATLKAANQISAKCLILRNQIPFVAVDSVYRGYRLYQVGDVKHMTQWRGRSEDGWIAGEATAAIMPREGKPVVEFAVEVPQATVPQKLSIFAGNDLIAHETYTKAGKYKVLVPTDKLAGKDRLVELRFVVDKTFIPKDLGINEDTRRLGIMLTEIQ</sequence>
<feature type="transmembrane region" description="Helical" evidence="1">
    <location>
        <begin position="305"/>
        <end position="323"/>
    </location>
</feature>
<keyword evidence="1" id="KW-0472">Membrane</keyword>
<accession>A0A348AKN0</accession>
<gene>
    <name evidence="2" type="ORF">MAMMFC1_02312</name>
</gene>
<feature type="transmembrane region" description="Helical" evidence="1">
    <location>
        <begin position="195"/>
        <end position="211"/>
    </location>
</feature>
<feature type="transmembrane region" description="Helical" evidence="1">
    <location>
        <begin position="275"/>
        <end position="293"/>
    </location>
</feature>
<dbReference type="KEGG" id="mana:MAMMFC1_02312"/>
<dbReference type="Proteomes" id="UP000276437">
    <property type="component" value="Chromosome"/>
</dbReference>
<feature type="transmembrane region" description="Helical" evidence="1">
    <location>
        <begin position="329"/>
        <end position="349"/>
    </location>
</feature>
<feature type="transmembrane region" description="Helical" evidence="1">
    <location>
        <begin position="16"/>
        <end position="37"/>
    </location>
</feature>
<feature type="transmembrane region" description="Helical" evidence="1">
    <location>
        <begin position="148"/>
        <end position="166"/>
    </location>
</feature>
<evidence type="ECO:0000313" key="2">
    <source>
        <dbReference type="EMBL" id="BBB91628.1"/>
    </source>
</evidence>
<evidence type="ECO:0000256" key="1">
    <source>
        <dbReference type="SAM" id="Phobius"/>
    </source>
</evidence>
<feature type="transmembrane region" description="Helical" evidence="1">
    <location>
        <begin position="173"/>
        <end position="189"/>
    </location>
</feature>
<reference evidence="2 3" key="1">
    <citation type="journal article" date="2018" name="Int. J. Syst. Evol. Microbiol.">
        <title>Methylomusa anaerophila gen. nov., sp. nov., an anaerobic methanol-utilizing bacterium isolated from a microbial fuel cell.</title>
        <authorList>
            <person name="Amano N."/>
            <person name="Yamamuro A."/>
            <person name="Miyahara M."/>
            <person name="Kouzuma A."/>
            <person name="Abe T."/>
            <person name="Watanabe K."/>
        </authorList>
    </citation>
    <scope>NUCLEOTIDE SEQUENCE [LARGE SCALE GENOMIC DNA]</scope>
    <source>
        <strain evidence="2 3">MMFC1</strain>
    </source>
</reference>
<protein>
    <recommendedName>
        <fullName evidence="4">Glycosyltransferase RgtA/B/C/D-like domain-containing protein</fullName>
    </recommendedName>
</protein>
<dbReference type="OrthoDB" id="2603533at2"/>
<feature type="transmembrane region" description="Helical" evidence="1">
    <location>
        <begin position="361"/>
        <end position="383"/>
    </location>
</feature>
<feature type="transmembrane region" description="Helical" evidence="1">
    <location>
        <begin position="84"/>
        <end position="107"/>
    </location>
</feature>
<dbReference type="AlphaFoldDB" id="A0A348AKN0"/>
<keyword evidence="1" id="KW-1133">Transmembrane helix</keyword>